<dbReference type="WBParaSite" id="Hba_01062">
    <property type="protein sequence ID" value="Hba_01062"/>
    <property type="gene ID" value="Hba_01062"/>
</dbReference>
<sequence>MIIICLRRLRTNESRRYRRLCCVLCVSSLIISLSFDSNTVVFLLSAHQVLHLKHSELWAVSTNATGTLKAPFRWVLLHRNSLKNPEIFINKVQVIFPCHSQHIFPAEHILIVKCAIN</sequence>
<accession>A0A1I7W8T1</accession>
<name>A0A1I7W8T1_HETBA</name>
<dbReference type="Proteomes" id="UP000095283">
    <property type="component" value="Unplaced"/>
</dbReference>
<organism evidence="1 2">
    <name type="scientific">Heterorhabditis bacteriophora</name>
    <name type="common">Entomopathogenic nematode worm</name>
    <dbReference type="NCBI Taxonomy" id="37862"/>
    <lineage>
        <taxon>Eukaryota</taxon>
        <taxon>Metazoa</taxon>
        <taxon>Ecdysozoa</taxon>
        <taxon>Nematoda</taxon>
        <taxon>Chromadorea</taxon>
        <taxon>Rhabditida</taxon>
        <taxon>Rhabditina</taxon>
        <taxon>Rhabditomorpha</taxon>
        <taxon>Strongyloidea</taxon>
        <taxon>Heterorhabditidae</taxon>
        <taxon>Heterorhabditis</taxon>
    </lineage>
</organism>
<evidence type="ECO:0000313" key="2">
    <source>
        <dbReference type="WBParaSite" id="Hba_01062"/>
    </source>
</evidence>
<proteinExistence type="predicted"/>
<protein>
    <submittedName>
        <fullName evidence="2">Secreted protein</fullName>
    </submittedName>
</protein>
<reference evidence="2" key="1">
    <citation type="submission" date="2016-11" db="UniProtKB">
        <authorList>
            <consortium name="WormBaseParasite"/>
        </authorList>
    </citation>
    <scope>IDENTIFICATION</scope>
</reference>
<dbReference type="AlphaFoldDB" id="A0A1I7W8T1"/>
<keyword evidence="1" id="KW-1185">Reference proteome</keyword>
<evidence type="ECO:0000313" key="1">
    <source>
        <dbReference type="Proteomes" id="UP000095283"/>
    </source>
</evidence>